<dbReference type="NCBIfam" id="TIGR03741">
    <property type="entry name" value="PRTRC_E"/>
    <property type="match status" value="1"/>
</dbReference>
<evidence type="ECO:0000256" key="1">
    <source>
        <dbReference type="SAM" id="MobiDB-lite"/>
    </source>
</evidence>
<dbReference type="InterPro" id="IPR022273">
    <property type="entry name" value="PRTRC_protein-E"/>
</dbReference>
<dbReference type="EMBL" id="FPBO01000055">
    <property type="protein sequence ID" value="SFV16829.1"/>
    <property type="molecule type" value="Genomic_DNA"/>
</dbReference>
<evidence type="ECO:0000313" key="4">
    <source>
        <dbReference type="Proteomes" id="UP000199391"/>
    </source>
</evidence>
<name>A0A1I7M4F7_9BURK</name>
<dbReference type="AlphaFoldDB" id="A0A1I7M4F7"/>
<gene>
    <name evidence="3" type="ORF">SAMN05216552_105539</name>
</gene>
<feature type="compositionally biased region" description="Low complexity" evidence="1">
    <location>
        <begin position="92"/>
        <end position="120"/>
    </location>
</feature>
<keyword evidence="4" id="KW-1185">Reference proteome</keyword>
<accession>A0A1I7M4F7</accession>
<protein>
    <submittedName>
        <fullName evidence="3">PRTRC system protein E</fullName>
    </submittedName>
</protein>
<organism evidence="3 4">
    <name type="scientific">Pseudoduganella namucuonensis</name>
    <dbReference type="NCBI Taxonomy" id="1035707"/>
    <lineage>
        <taxon>Bacteria</taxon>
        <taxon>Pseudomonadati</taxon>
        <taxon>Pseudomonadota</taxon>
        <taxon>Betaproteobacteria</taxon>
        <taxon>Burkholderiales</taxon>
        <taxon>Oxalobacteraceae</taxon>
        <taxon>Telluria group</taxon>
        <taxon>Pseudoduganella</taxon>
    </lineage>
</organism>
<feature type="domain" description="ParB-related ThiF-related cassette protein E" evidence="2">
    <location>
        <begin position="3"/>
        <end position="104"/>
    </location>
</feature>
<evidence type="ECO:0000313" key="3">
    <source>
        <dbReference type="EMBL" id="SFV16829.1"/>
    </source>
</evidence>
<sequence>MGMFTELYPLTVTTRLAMLISADAERGVMTVSVMPRAAQTSTPSPARDLTLTATPEEFDAGFVDALLGYRAKLVPLLEQAAANSKALEEARSASPKPAKTPSKTSSHSKPPAAGAAPRCAAVDEAGEQEKPNDDPDRDWMKNRQPELF</sequence>
<feature type="compositionally biased region" description="Basic and acidic residues" evidence="1">
    <location>
        <begin position="127"/>
        <end position="148"/>
    </location>
</feature>
<dbReference type="Proteomes" id="UP000199391">
    <property type="component" value="Unassembled WGS sequence"/>
</dbReference>
<proteinExistence type="predicted"/>
<feature type="region of interest" description="Disordered" evidence="1">
    <location>
        <begin position="81"/>
        <end position="148"/>
    </location>
</feature>
<evidence type="ECO:0000259" key="2">
    <source>
        <dbReference type="Pfam" id="PF19556"/>
    </source>
</evidence>
<dbReference type="RefSeq" id="WP_177307740.1">
    <property type="nucleotide sequence ID" value="NZ_FPBO01000055.1"/>
</dbReference>
<dbReference type="STRING" id="1035707.SAMN05216552_105539"/>
<dbReference type="Pfam" id="PF19556">
    <property type="entry name" value="PRTRC_E"/>
    <property type="match status" value="1"/>
</dbReference>
<reference evidence="4" key="1">
    <citation type="submission" date="2016-10" db="EMBL/GenBank/DDBJ databases">
        <authorList>
            <person name="Varghese N."/>
            <person name="Submissions S."/>
        </authorList>
    </citation>
    <scope>NUCLEOTIDE SEQUENCE [LARGE SCALE GENOMIC DNA]</scope>
    <source>
        <strain evidence="4">CGMCC 1.11014</strain>
    </source>
</reference>